<dbReference type="EMBL" id="SDMP01000007">
    <property type="protein sequence ID" value="RYR47124.1"/>
    <property type="molecule type" value="Genomic_DNA"/>
</dbReference>
<sequence length="131" mass="14656">MESYLSRGDHNIEEQGLVVMITLIEVNTYLLFVANIYPIDMDDGVEVWHDALGLRQLGIATTHCKLEPMVANFVKVCADGDGLRLTKPSHRDGYTASLEKITLNETDKRGTSGEEALLEFIEKVKSSKEKE</sequence>
<evidence type="ECO:0000313" key="1">
    <source>
        <dbReference type="EMBL" id="RYR47124.1"/>
    </source>
</evidence>
<protein>
    <submittedName>
        <fullName evidence="1">Uncharacterized protein</fullName>
    </submittedName>
</protein>
<accession>A0A445C859</accession>
<comment type="caution">
    <text evidence="1">The sequence shown here is derived from an EMBL/GenBank/DDBJ whole genome shotgun (WGS) entry which is preliminary data.</text>
</comment>
<keyword evidence="2" id="KW-1185">Reference proteome</keyword>
<dbReference type="AlphaFoldDB" id="A0A445C859"/>
<gene>
    <name evidence="1" type="ORF">Ahy_A07g033067</name>
</gene>
<dbReference type="Proteomes" id="UP000289738">
    <property type="component" value="Chromosome A07"/>
</dbReference>
<organism evidence="1 2">
    <name type="scientific">Arachis hypogaea</name>
    <name type="common">Peanut</name>
    <dbReference type="NCBI Taxonomy" id="3818"/>
    <lineage>
        <taxon>Eukaryota</taxon>
        <taxon>Viridiplantae</taxon>
        <taxon>Streptophyta</taxon>
        <taxon>Embryophyta</taxon>
        <taxon>Tracheophyta</taxon>
        <taxon>Spermatophyta</taxon>
        <taxon>Magnoliopsida</taxon>
        <taxon>eudicotyledons</taxon>
        <taxon>Gunneridae</taxon>
        <taxon>Pentapetalae</taxon>
        <taxon>rosids</taxon>
        <taxon>fabids</taxon>
        <taxon>Fabales</taxon>
        <taxon>Fabaceae</taxon>
        <taxon>Papilionoideae</taxon>
        <taxon>50 kb inversion clade</taxon>
        <taxon>dalbergioids sensu lato</taxon>
        <taxon>Dalbergieae</taxon>
        <taxon>Pterocarpus clade</taxon>
        <taxon>Arachis</taxon>
    </lineage>
</organism>
<dbReference type="STRING" id="3818.A0A445C859"/>
<reference evidence="1 2" key="1">
    <citation type="submission" date="2019-01" db="EMBL/GenBank/DDBJ databases">
        <title>Sequencing of cultivated peanut Arachis hypogaea provides insights into genome evolution and oil improvement.</title>
        <authorList>
            <person name="Chen X."/>
        </authorList>
    </citation>
    <scope>NUCLEOTIDE SEQUENCE [LARGE SCALE GENOMIC DNA]</scope>
    <source>
        <strain evidence="2">cv. Fuhuasheng</strain>
        <tissue evidence="1">Leaves</tissue>
    </source>
</reference>
<name>A0A445C859_ARAHY</name>
<proteinExistence type="predicted"/>
<evidence type="ECO:0000313" key="2">
    <source>
        <dbReference type="Proteomes" id="UP000289738"/>
    </source>
</evidence>